<dbReference type="GeneID" id="54366146"/>
<reference evidence="3" key="3">
    <citation type="submission" date="2025-08" db="UniProtKB">
        <authorList>
            <consortium name="RefSeq"/>
        </authorList>
    </citation>
    <scope>IDENTIFICATION</scope>
    <source>
        <strain evidence="3">CBS 342.82</strain>
    </source>
</reference>
<proteinExistence type="predicted"/>
<dbReference type="RefSeq" id="XP_033463412.1">
    <property type="nucleotide sequence ID" value="XM_033608346.1"/>
</dbReference>
<organism evidence="3">
    <name type="scientific">Dissoconium aciculare CBS 342.82</name>
    <dbReference type="NCBI Taxonomy" id="1314786"/>
    <lineage>
        <taxon>Eukaryota</taxon>
        <taxon>Fungi</taxon>
        <taxon>Dikarya</taxon>
        <taxon>Ascomycota</taxon>
        <taxon>Pezizomycotina</taxon>
        <taxon>Dothideomycetes</taxon>
        <taxon>Dothideomycetidae</taxon>
        <taxon>Mycosphaerellales</taxon>
        <taxon>Dissoconiaceae</taxon>
        <taxon>Dissoconium</taxon>
    </lineage>
</organism>
<dbReference type="Proteomes" id="UP000504637">
    <property type="component" value="Unplaced"/>
</dbReference>
<feature type="region of interest" description="Disordered" evidence="1">
    <location>
        <begin position="322"/>
        <end position="375"/>
    </location>
</feature>
<evidence type="ECO:0000256" key="1">
    <source>
        <dbReference type="SAM" id="MobiDB-lite"/>
    </source>
</evidence>
<dbReference type="AlphaFoldDB" id="A0A6J3MED6"/>
<evidence type="ECO:0000313" key="3">
    <source>
        <dbReference type="RefSeq" id="XP_033463412.1"/>
    </source>
</evidence>
<name>A0A6J3MED6_9PEZI</name>
<sequence length="375" mass="42325">MSRRHVSTPLLRAKARPRFMHTFPSDFRAYASSTETASASSTQLSASSESSVMDGAQTLEAGHAPFTRVLKRVDYAMVQASRDSVQKLVTRIEEHRKFTAVVSTTLKLNADIPEYKFRYSSTHRLGQSRSKMEEAYERFFAAAKAVDLHLEDLQRIDHRTFAQRTGEKARRRAQGMSPEQVRQWAIKARADEVGAQKHLTESLVAYKKSKEELQSKGRMEAEQGSKEPLSREELEEARAEQQRKDQQTQEALQKQREKARLEERKVDEEFRNEKQRRAAEERWQADVQAMAEASPAPSTEATPAAALSSSGTAAATQVIESVTGASEPTQPKVGWGTGVPHRRAPSDKNRQITTPRFSTGGRMRSRRVQLSWPQQ</sequence>
<gene>
    <name evidence="3" type="ORF">K489DRAFT_428751</name>
</gene>
<feature type="region of interest" description="Disordered" evidence="1">
    <location>
        <begin position="211"/>
        <end position="309"/>
    </location>
</feature>
<protein>
    <submittedName>
        <fullName evidence="3">Uncharacterized protein</fullName>
    </submittedName>
</protein>
<evidence type="ECO:0000313" key="2">
    <source>
        <dbReference type="Proteomes" id="UP000504637"/>
    </source>
</evidence>
<keyword evidence="2" id="KW-1185">Reference proteome</keyword>
<feature type="compositionally biased region" description="Basic and acidic residues" evidence="1">
    <location>
        <begin position="211"/>
        <end position="284"/>
    </location>
</feature>
<feature type="compositionally biased region" description="Low complexity" evidence="1">
    <location>
        <begin position="291"/>
        <end position="309"/>
    </location>
</feature>
<accession>A0A6J3MED6</accession>
<reference evidence="3" key="2">
    <citation type="submission" date="2020-04" db="EMBL/GenBank/DDBJ databases">
        <authorList>
            <consortium name="NCBI Genome Project"/>
        </authorList>
    </citation>
    <scope>NUCLEOTIDE SEQUENCE</scope>
    <source>
        <strain evidence="3">CBS 342.82</strain>
    </source>
</reference>
<reference evidence="3" key="1">
    <citation type="submission" date="2020-01" db="EMBL/GenBank/DDBJ databases">
        <authorList>
            <consortium name="DOE Joint Genome Institute"/>
            <person name="Haridas S."/>
            <person name="Albert R."/>
            <person name="Binder M."/>
            <person name="Bloem J."/>
            <person name="Labutti K."/>
            <person name="Salamov A."/>
            <person name="Andreopoulos B."/>
            <person name="Baker S.E."/>
            <person name="Barry K."/>
            <person name="Bills G."/>
            <person name="Bluhm B.H."/>
            <person name="Cannon C."/>
            <person name="Castanera R."/>
            <person name="Culley D.E."/>
            <person name="Daum C."/>
            <person name="Ezra D."/>
            <person name="Gonzalez J.B."/>
            <person name="Henrissat B."/>
            <person name="Kuo A."/>
            <person name="Liang C."/>
            <person name="Lipzen A."/>
            <person name="Lutzoni F."/>
            <person name="Magnuson J."/>
            <person name="Mondo S."/>
            <person name="Nolan M."/>
            <person name="Ohm R."/>
            <person name="Pangilinan J."/>
            <person name="Park H.-J."/>
            <person name="Ramirez L."/>
            <person name="Alfaro M."/>
            <person name="Sun H."/>
            <person name="Tritt A."/>
            <person name="Yoshinaga Y."/>
            <person name="Zwiers L.-H."/>
            <person name="Turgeon B.G."/>
            <person name="Goodwin S.B."/>
            <person name="Spatafora J.W."/>
            <person name="Crous P.W."/>
            <person name="Grigoriev I.V."/>
        </authorList>
    </citation>
    <scope>NUCLEOTIDE SEQUENCE</scope>
    <source>
        <strain evidence="3">CBS 342.82</strain>
    </source>
</reference>